<gene>
    <name evidence="3" type="ORF">GEV33_010302</name>
</gene>
<evidence type="ECO:0000313" key="4">
    <source>
        <dbReference type="Proteomes" id="UP000719412"/>
    </source>
</evidence>
<feature type="transmembrane region" description="Helical" evidence="2">
    <location>
        <begin position="299"/>
        <end position="323"/>
    </location>
</feature>
<feature type="region of interest" description="Disordered" evidence="1">
    <location>
        <begin position="398"/>
        <end position="418"/>
    </location>
</feature>
<keyword evidence="2" id="KW-1133">Transmembrane helix</keyword>
<evidence type="ECO:0000313" key="3">
    <source>
        <dbReference type="EMBL" id="KAH0812490.1"/>
    </source>
</evidence>
<dbReference type="Proteomes" id="UP000719412">
    <property type="component" value="Unassembled WGS sequence"/>
</dbReference>
<organism evidence="3 4">
    <name type="scientific">Tenebrio molitor</name>
    <name type="common">Yellow mealworm beetle</name>
    <dbReference type="NCBI Taxonomy" id="7067"/>
    <lineage>
        <taxon>Eukaryota</taxon>
        <taxon>Metazoa</taxon>
        <taxon>Ecdysozoa</taxon>
        <taxon>Arthropoda</taxon>
        <taxon>Hexapoda</taxon>
        <taxon>Insecta</taxon>
        <taxon>Pterygota</taxon>
        <taxon>Neoptera</taxon>
        <taxon>Endopterygota</taxon>
        <taxon>Coleoptera</taxon>
        <taxon>Polyphaga</taxon>
        <taxon>Cucujiformia</taxon>
        <taxon>Tenebrionidae</taxon>
        <taxon>Tenebrio</taxon>
    </lineage>
</organism>
<dbReference type="EMBL" id="JABDTM020026004">
    <property type="protein sequence ID" value="KAH0812490.1"/>
    <property type="molecule type" value="Genomic_DNA"/>
</dbReference>
<sequence>MGASAAAAAAVHDGRAETLETSFLRLWIINLEEYEISNNKLMEASFGIDIRDFGGEHRYLHLVIFTDISIKQDDKQGLGSKHRSGMAKILCQQLHLSVSQKLSTPPEPELLSSPAKIFFLFFSTRVASFLAHPSLSWCVILYTPVSFFPWPMNNVGFVYFGAHGSDGRFFKRRLDEKNSRIWGIAEQWLLMKALCNDKSCPKRAHRDRSLSPDTPPSSNLHRLRRYLRTREALGPSLRALLGRLPRLLLAWSIVGIRRGRVRERVIYINTSMAQDHRVTRAIPGSGPSIIYRFPIDDPIFISFPPIIIIIITTSNFYVFLLFVDPVRLLWVQLCNCRVILVPSRSQRLYLYHATPPVEQHRMFNKYTTVHPGRCPSRRIAPPVASSLAEVLPSALTLSDRSKSRKHPPRSARAESIGRSRVDHHQGWSIGGCENHPVPHMTVLVIDPAKGDHRFDTLNTSFLEAINGLASKARPLLSAAFLPIVEPESLFYSCLRCDGVLLVAINADVFNFMVTICGDKSPRWGAEWVLRNNYRRILMADLLFWQVSTLSNPSLASLILHLIKESVLNYTSRYNSWWDDFKEIDRTDQPSPPPLKTDG</sequence>
<reference evidence="3" key="2">
    <citation type="submission" date="2021-08" db="EMBL/GenBank/DDBJ databases">
        <authorList>
            <person name="Eriksson T."/>
        </authorList>
    </citation>
    <scope>NUCLEOTIDE SEQUENCE</scope>
    <source>
        <strain evidence="3">Stoneville</strain>
        <tissue evidence="3">Whole head</tissue>
    </source>
</reference>
<protein>
    <submittedName>
        <fullName evidence="3">Uncharacterized protein</fullName>
    </submittedName>
</protein>
<keyword evidence="2" id="KW-0472">Membrane</keyword>
<evidence type="ECO:0000256" key="2">
    <source>
        <dbReference type="SAM" id="Phobius"/>
    </source>
</evidence>
<evidence type="ECO:0000256" key="1">
    <source>
        <dbReference type="SAM" id="MobiDB-lite"/>
    </source>
</evidence>
<keyword evidence="2" id="KW-0812">Transmembrane</keyword>
<dbReference type="AlphaFoldDB" id="A0A8J6HD62"/>
<reference evidence="3" key="1">
    <citation type="journal article" date="2020" name="J Insects Food Feed">
        <title>The yellow mealworm (Tenebrio molitor) genome: a resource for the emerging insects as food and feed industry.</title>
        <authorList>
            <person name="Eriksson T."/>
            <person name="Andere A."/>
            <person name="Kelstrup H."/>
            <person name="Emery V."/>
            <person name="Picard C."/>
        </authorList>
    </citation>
    <scope>NUCLEOTIDE SEQUENCE</scope>
    <source>
        <strain evidence="3">Stoneville</strain>
        <tissue evidence="3">Whole head</tissue>
    </source>
</reference>
<comment type="caution">
    <text evidence="3">The sequence shown here is derived from an EMBL/GenBank/DDBJ whole genome shotgun (WGS) entry which is preliminary data.</text>
</comment>
<accession>A0A8J6HD62</accession>
<keyword evidence="4" id="KW-1185">Reference proteome</keyword>
<proteinExistence type="predicted"/>
<name>A0A8J6HD62_TENMO</name>